<dbReference type="GO" id="GO:0032958">
    <property type="term" value="P:inositol phosphate biosynthetic process"/>
    <property type="evidence" value="ECO:0007669"/>
    <property type="project" value="TreeGrafter"/>
</dbReference>
<evidence type="ECO:0000256" key="3">
    <source>
        <dbReference type="ARBA" id="ARBA00022679"/>
    </source>
</evidence>
<keyword evidence="3 7" id="KW-0808">Transferase</keyword>
<keyword evidence="5 7" id="KW-0418">Kinase</keyword>
<dbReference type="PANTHER" id="PTHR14456:SF2">
    <property type="entry name" value="INOSITOL-PENTAKISPHOSPHATE 2-KINASE"/>
    <property type="match status" value="1"/>
</dbReference>
<feature type="non-terminal residue" evidence="8">
    <location>
        <position position="1"/>
    </location>
</feature>
<evidence type="ECO:0000256" key="2">
    <source>
        <dbReference type="ARBA" id="ARBA00014846"/>
    </source>
</evidence>
<comment type="caution">
    <text evidence="8">The sequence shown here is derived from an EMBL/GenBank/DDBJ whole genome shotgun (WGS) entry which is preliminary data.</text>
</comment>
<protein>
    <recommendedName>
        <fullName evidence="2 7">Inositol-pentakisphosphate 2-kinase</fullName>
        <ecNumber evidence="1 7">2.7.1.158</ecNumber>
    </recommendedName>
</protein>
<reference evidence="8" key="1">
    <citation type="journal article" date="2020" name="Fungal Divers.">
        <title>Resolving the Mortierellaceae phylogeny through synthesis of multi-gene phylogenetics and phylogenomics.</title>
        <authorList>
            <person name="Vandepol N."/>
            <person name="Liber J."/>
            <person name="Desiro A."/>
            <person name="Na H."/>
            <person name="Kennedy M."/>
            <person name="Barry K."/>
            <person name="Grigoriev I.V."/>
            <person name="Miller A.N."/>
            <person name="O'Donnell K."/>
            <person name="Stajich J.E."/>
            <person name="Bonito G."/>
        </authorList>
    </citation>
    <scope>NUCLEOTIDE SEQUENCE</scope>
    <source>
        <strain evidence="8">KOD1015</strain>
    </source>
</reference>
<keyword evidence="9" id="KW-1185">Reference proteome</keyword>
<dbReference type="AlphaFoldDB" id="A0A9P6FN30"/>
<evidence type="ECO:0000256" key="6">
    <source>
        <dbReference type="ARBA" id="ARBA00022840"/>
    </source>
</evidence>
<evidence type="ECO:0000256" key="5">
    <source>
        <dbReference type="ARBA" id="ARBA00022777"/>
    </source>
</evidence>
<evidence type="ECO:0000256" key="4">
    <source>
        <dbReference type="ARBA" id="ARBA00022741"/>
    </source>
</evidence>
<proteinExistence type="predicted"/>
<dbReference type="GO" id="GO:0035299">
    <property type="term" value="F:inositol-1,3,4,5,6-pentakisphosphate 2-kinase activity"/>
    <property type="evidence" value="ECO:0007669"/>
    <property type="project" value="UniProtKB-EC"/>
</dbReference>
<keyword evidence="4 7" id="KW-0547">Nucleotide-binding</keyword>
<dbReference type="PANTHER" id="PTHR14456">
    <property type="entry name" value="INOSITOL POLYPHOSPHATE KINASE 1"/>
    <property type="match status" value="1"/>
</dbReference>
<dbReference type="InterPro" id="IPR009286">
    <property type="entry name" value="Ins_P5_2-kin"/>
</dbReference>
<gene>
    <name evidence="8" type="primary">IPK1</name>
    <name evidence="8" type="ORF">BGW38_006975</name>
</gene>
<dbReference type="GO" id="GO:0005524">
    <property type="term" value="F:ATP binding"/>
    <property type="evidence" value="ECO:0007669"/>
    <property type="project" value="UniProtKB-KW"/>
</dbReference>
<dbReference type="Pfam" id="PF06090">
    <property type="entry name" value="Ins_P5_2-kin"/>
    <property type="match status" value="1"/>
</dbReference>
<evidence type="ECO:0000256" key="7">
    <source>
        <dbReference type="RuleBase" id="RU364126"/>
    </source>
</evidence>
<evidence type="ECO:0000313" key="8">
    <source>
        <dbReference type="EMBL" id="KAF9577670.1"/>
    </source>
</evidence>
<comment type="catalytic activity">
    <reaction evidence="7">
        <text>1D-myo-inositol 1,3,4,5,6-pentakisphosphate + ATP = 1D-myo-inositol hexakisphosphate + ADP + H(+)</text>
        <dbReference type="Rhea" id="RHEA:20313"/>
        <dbReference type="ChEBI" id="CHEBI:15378"/>
        <dbReference type="ChEBI" id="CHEBI:30616"/>
        <dbReference type="ChEBI" id="CHEBI:57733"/>
        <dbReference type="ChEBI" id="CHEBI:58130"/>
        <dbReference type="ChEBI" id="CHEBI:456216"/>
        <dbReference type="EC" id="2.7.1.158"/>
    </reaction>
</comment>
<dbReference type="GO" id="GO:0005634">
    <property type="term" value="C:nucleus"/>
    <property type="evidence" value="ECO:0007669"/>
    <property type="project" value="TreeGrafter"/>
</dbReference>
<comment type="function">
    <text evidence="7">Phosphorylates Ins(1,3,4,5,6)P5 at position 2 to form Ins(1,2,3,4,5,6)P6 (InsP6 or phytate).</text>
</comment>
<dbReference type="EC" id="2.7.1.158" evidence="1 7"/>
<dbReference type="Proteomes" id="UP000780801">
    <property type="component" value="Unassembled WGS sequence"/>
</dbReference>
<sequence length="386" mass="43934">FLQKLAVSVASDRPDHRQHKDIDCSQRMGFLILDHTKFVRPLSNRRSICVEIKPKWGFLPTSAFIREEHAIKRRKCRFCMYQYSKIHLGIEDDKSEYCPIDLFSGEDPLVQGALDALVKTPQNNLRVFVDGVSQQPVSAEVVDQIIAGSTKSNSLGTDQKAATTTGRQVAFTDVLTHILVRSSLLKRLGRLQQGLDSLDVQVIHQFYQQVLLDSTNASRLPEPTLEEFQNTAQAFMERMDFDAMMTEDRDIFEMQLKSSLGFGPEDELEDIPRELEMHFIREFLLSATLKDCSIMITIRKCGDEEAIATTEQQENDKDESSFCLGVFSEATHKVKIGDEMFEYKIICVDLDPKKIKSVPMYLKKDKDIVDHYLSTAGEREPSCGAY</sequence>
<evidence type="ECO:0000313" key="9">
    <source>
        <dbReference type="Proteomes" id="UP000780801"/>
    </source>
</evidence>
<keyword evidence="6 7" id="KW-0067">ATP-binding</keyword>
<evidence type="ECO:0000256" key="1">
    <source>
        <dbReference type="ARBA" id="ARBA00012023"/>
    </source>
</evidence>
<accession>A0A9P6FN30</accession>
<comment type="domain">
    <text evidence="7">The EXKPK motif is conserved in inositol-pentakisphosphate 2-kinases of both family 1 and 2.</text>
</comment>
<dbReference type="OrthoDB" id="272370at2759"/>
<name>A0A9P6FN30_9FUNG</name>
<dbReference type="EMBL" id="JAABOA010004529">
    <property type="protein sequence ID" value="KAF9577670.1"/>
    <property type="molecule type" value="Genomic_DNA"/>
</dbReference>
<organism evidence="8 9">
    <name type="scientific">Lunasporangiospora selenospora</name>
    <dbReference type="NCBI Taxonomy" id="979761"/>
    <lineage>
        <taxon>Eukaryota</taxon>
        <taxon>Fungi</taxon>
        <taxon>Fungi incertae sedis</taxon>
        <taxon>Mucoromycota</taxon>
        <taxon>Mortierellomycotina</taxon>
        <taxon>Mortierellomycetes</taxon>
        <taxon>Mortierellales</taxon>
        <taxon>Mortierellaceae</taxon>
        <taxon>Lunasporangiospora</taxon>
    </lineage>
</organism>